<dbReference type="AlphaFoldDB" id="A0AAD9JYD6"/>
<dbReference type="GO" id="GO:0017101">
    <property type="term" value="C:aminoacyl-tRNA synthetase multienzyme complex"/>
    <property type="evidence" value="ECO:0007669"/>
    <property type="project" value="InterPro"/>
</dbReference>
<evidence type="ECO:0000256" key="1">
    <source>
        <dbReference type="ARBA" id="ARBA00004123"/>
    </source>
</evidence>
<dbReference type="PANTHER" id="PTHR13438:SF2">
    <property type="entry name" value="AMINOACYL TRNA SYNTHASE COMPLEX-INTERACTING MULTIFUNCTIONAL PROTEIN 2"/>
    <property type="match status" value="1"/>
</dbReference>
<comment type="subcellular location">
    <subcellularLocation>
        <location evidence="2">Cytoplasm</location>
        <location evidence="2">Cytosol</location>
    </subcellularLocation>
    <subcellularLocation>
        <location evidence="1">Nucleus</location>
    </subcellularLocation>
</comment>
<evidence type="ECO:0000259" key="8">
    <source>
        <dbReference type="Pfam" id="PF18569"/>
    </source>
</evidence>
<gene>
    <name evidence="9" type="ORF">LSH36_115g12008</name>
</gene>
<feature type="domain" description="Glutathione S-transferase C-terminal" evidence="7">
    <location>
        <begin position="230"/>
        <end position="289"/>
    </location>
</feature>
<dbReference type="InterPro" id="IPR041503">
    <property type="entry name" value="AIMP2_thioredoxin"/>
</dbReference>
<evidence type="ECO:0000256" key="6">
    <source>
        <dbReference type="SAM" id="Coils"/>
    </source>
</evidence>
<dbReference type="Pfam" id="PF00043">
    <property type="entry name" value="GST_C"/>
    <property type="match status" value="1"/>
</dbReference>
<evidence type="ECO:0000313" key="9">
    <source>
        <dbReference type="EMBL" id="KAK2161532.1"/>
    </source>
</evidence>
<dbReference type="InterPro" id="IPR036282">
    <property type="entry name" value="Glutathione-S-Trfase_C_sf"/>
</dbReference>
<keyword evidence="4" id="KW-0648">Protein biosynthesis</keyword>
<sequence length="303" mass="34029">MYKLEPYYITSEVLETPDCMYKLKRIYNDDQSKSENSMEDVDAEVAALEKRQEDILTRLRRLKNEVEILSQKQSADVASLSSSVPSTNVQQLPFSGVIQDIVINANPANPPLSVLILHQLLAQQYKVLAASYVHSSVPDVSVGLRNVFLDNGPVMSRSNYQFALSVIWKNDRFGTSMMLSPNVQTRVYGEANVARYLARLLNPAYDAVDVVTAAEIDHWLDQATQVIHGNNKERAAVLRMINARLGKHPWLVGSDLTLADIVMWSGLQQCKMTQAIPGNVKRWLDVCSQQTVFQHARQVAIDL</sequence>
<dbReference type="SUPFAM" id="SSF47616">
    <property type="entry name" value="GST C-terminal domain-like"/>
    <property type="match status" value="1"/>
</dbReference>
<dbReference type="GO" id="GO:0005634">
    <property type="term" value="C:nucleus"/>
    <property type="evidence" value="ECO:0007669"/>
    <property type="project" value="UniProtKB-SubCell"/>
</dbReference>
<proteinExistence type="predicted"/>
<keyword evidence="10" id="KW-1185">Reference proteome</keyword>
<feature type="coiled-coil region" evidence="6">
    <location>
        <begin position="31"/>
        <end position="72"/>
    </location>
</feature>
<reference evidence="9" key="1">
    <citation type="journal article" date="2023" name="Mol. Biol. Evol.">
        <title>Third-Generation Sequencing Reveals the Adaptive Role of the Epigenome in Three Deep-Sea Polychaetes.</title>
        <authorList>
            <person name="Perez M."/>
            <person name="Aroh O."/>
            <person name="Sun Y."/>
            <person name="Lan Y."/>
            <person name="Juniper S.K."/>
            <person name="Young C.R."/>
            <person name="Angers B."/>
            <person name="Qian P.Y."/>
        </authorList>
    </citation>
    <scope>NUCLEOTIDE SEQUENCE</scope>
    <source>
        <strain evidence="9">P08H-3</strain>
    </source>
</reference>
<protein>
    <recommendedName>
        <fullName evidence="11">Aminoacyl tRNA synthase complex-interacting multifunctional protein 2</fullName>
    </recommendedName>
</protein>
<dbReference type="GO" id="GO:0005829">
    <property type="term" value="C:cytosol"/>
    <property type="evidence" value="ECO:0007669"/>
    <property type="project" value="UniProtKB-SubCell"/>
</dbReference>
<keyword evidence="5" id="KW-0539">Nucleus</keyword>
<accession>A0AAD9JYD6</accession>
<name>A0AAD9JYD6_9ANNE</name>
<comment type="caution">
    <text evidence="9">The sequence shown here is derived from an EMBL/GenBank/DDBJ whole genome shotgun (WGS) entry which is preliminary data.</text>
</comment>
<organism evidence="9 10">
    <name type="scientific">Paralvinella palmiformis</name>
    <dbReference type="NCBI Taxonomy" id="53620"/>
    <lineage>
        <taxon>Eukaryota</taxon>
        <taxon>Metazoa</taxon>
        <taxon>Spiralia</taxon>
        <taxon>Lophotrochozoa</taxon>
        <taxon>Annelida</taxon>
        <taxon>Polychaeta</taxon>
        <taxon>Sedentaria</taxon>
        <taxon>Canalipalpata</taxon>
        <taxon>Terebellida</taxon>
        <taxon>Terebelliformia</taxon>
        <taxon>Alvinellidae</taxon>
        <taxon>Paralvinella</taxon>
    </lineage>
</organism>
<evidence type="ECO:0000256" key="5">
    <source>
        <dbReference type="ARBA" id="ARBA00023242"/>
    </source>
</evidence>
<dbReference type="Pfam" id="PF18569">
    <property type="entry name" value="Thioredoxin_16"/>
    <property type="match status" value="1"/>
</dbReference>
<evidence type="ECO:0000256" key="4">
    <source>
        <dbReference type="ARBA" id="ARBA00022917"/>
    </source>
</evidence>
<evidence type="ECO:0000256" key="2">
    <source>
        <dbReference type="ARBA" id="ARBA00004514"/>
    </source>
</evidence>
<dbReference type="Proteomes" id="UP001208570">
    <property type="component" value="Unassembled WGS sequence"/>
</dbReference>
<dbReference type="GO" id="GO:0006412">
    <property type="term" value="P:translation"/>
    <property type="evidence" value="ECO:0007669"/>
    <property type="project" value="UniProtKB-KW"/>
</dbReference>
<dbReference type="InterPro" id="IPR004046">
    <property type="entry name" value="GST_C"/>
</dbReference>
<dbReference type="InterPro" id="IPR042360">
    <property type="entry name" value="AIMP2"/>
</dbReference>
<keyword evidence="6" id="KW-0175">Coiled coil</keyword>
<dbReference type="Gene3D" id="1.20.1050.130">
    <property type="match status" value="1"/>
</dbReference>
<evidence type="ECO:0000259" key="7">
    <source>
        <dbReference type="Pfam" id="PF00043"/>
    </source>
</evidence>
<evidence type="ECO:0000256" key="3">
    <source>
        <dbReference type="ARBA" id="ARBA00022490"/>
    </source>
</evidence>
<evidence type="ECO:0000313" key="10">
    <source>
        <dbReference type="Proteomes" id="UP001208570"/>
    </source>
</evidence>
<keyword evidence="3" id="KW-0963">Cytoplasm</keyword>
<feature type="domain" description="AIMP2 thioredoxin-like" evidence="8">
    <location>
        <begin position="97"/>
        <end position="187"/>
    </location>
</feature>
<evidence type="ECO:0008006" key="11">
    <source>
        <dbReference type="Google" id="ProtNLM"/>
    </source>
</evidence>
<dbReference type="PANTHER" id="PTHR13438">
    <property type="entry name" value="AMINOACYL TRNA SYNTHASE COMPLEX-INTERACTING MULTIFUNCTIONAL PROTEIN"/>
    <property type="match status" value="1"/>
</dbReference>
<dbReference type="EMBL" id="JAODUP010000115">
    <property type="protein sequence ID" value="KAK2161532.1"/>
    <property type="molecule type" value="Genomic_DNA"/>
</dbReference>